<evidence type="ECO:0000313" key="2">
    <source>
        <dbReference type="EMBL" id="RZC66624.1"/>
    </source>
</evidence>
<organism evidence="2 3">
    <name type="scientific">Papaver somniferum</name>
    <name type="common">Opium poppy</name>
    <dbReference type="NCBI Taxonomy" id="3469"/>
    <lineage>
        <taxon>Eukaryota</taxon>
        <taxon>Viridiplantae</taxon>
        <taxon>Streptophyta</taxon>
        <taxon>Embryophyta</taxon>
        <taxon>Tracheophyta</taxon>
        <taxon>Spermatophyta</taxon>
        <taxon>Magnoliopsida</taxon>
        <taxon>Ranunculales</taxon>
        <taxon>Papaveraceae</taxon>
        <taxon>Papaveroideae</taxon>
        <taxon>Papaver</taxon>
    </lineage>
</organism>
<comment type="similarity">
    <text evidence="1">Belongs to the ARG7 family.</text>
</comment>
<name>A0A4Y7JZW6_PAPSO</name>
<dbReference type="GO" id="GO:0009733">
    <property type="term" value="P:response to auxin"/>
    <property type="evidence" value="ECO:0007669"/>
    <property type="project" value="InterPro"/>
</dbReference>
<sequence length="244" mass="27392">MGVMRSMVSQSKQILKLHSLRNQSSSVVPKGHCAVYVGETEKKRFIVPLSYLNHPSFQNLLSCAEEEFGCSKRTLCVYVGETEKKSFIVPVSYLNHPAFQDLLSRAEEEFGFDHPMGGLTIPCKVSAFVDLTSQSLFPFLHFKMVIRFHSMVSQSKQILKLQSLLTQPASSLIVDVPKGHCVVYVGETEKKRFLVPISYLNHPMFQDLLRSAEEEFGFDHPMGGLTIPCKEAAFIDLTTQLNAS</sequence>
<dbReference type="Pfam" id="PF02519">
    <property type="entry name" value="Auxin_inducible"/>
    <property type="match status" value="2"/>
</dbReference>
<dbReference type="InterPro" id="IPR003676">
    <property type="entry name" value="SAUR_fam"/>
</dbReference>
<reference evidence="2 3" key="1">
    <citation type="journal article" date="2018" name="Science">
        <title>The opium poppy genome and morphinan production.</title>
        <authorList>
            <person name="Guo L."/>
            <person name="Winzer T."/>
            <person name="Yang X."/>
            <person name="Li Y."/>
            <person name="Ning Z."/>
            <person name="He Z."/>
            <person name="Teodor R."/>
            <person name="Lu Y."/>
            <person name="Bowser T.A."/>
            <person name="Graham I.A."/>
            <person name="Ye K."/>
        </authorList>
    </citation>
    <scope>NUCLEOTIDE SEQUENCE [LARGE SCALE GENOMIC DNA]</scope>
    <source>
        <strain evidence="3">cv. HN1</strain>
        <tissue evidence="2">Leaves</tissue>
    </source>
</reference>
<dbReference type="AlphaFoldDB" id="A0A4Y7JZW6"/>
<dbReference type="EMBL" id="CM010720">
    <property type="protein sequence ID" value="RZC66624.1"/>
    <property type="molecule type" value="Genomic_DNA"/>
</dbReference>
<dbReference type="Gramene" id="RZC66624">
    <property type="protein sequence ID" value="RZC66624"/>
    <property type="gene ID" value="C5167_010319"/>
</dbReference>
<dbReference type="PANTHER" id="PTHR31929">
    <property type="entry name" value="SAUR-LIKE AUXIN-RESPONSIVE PROTEIN FAMILY-RELATED"/>
    <property type="match status" value="1"/>
</dbReference>
<protein>
    <submittedName>
        <fullName evidence="2">Uncharacterized protein</fullName>
    </submittedName>
</protein>
<keyword evidence="3" id="KW-1185">Reference proteome</keyword>
<gene>
    <name evidence="2" type="ORF">C5167_010319</name>
</gene>
<accession>A0A4Y7JZW6</accession>
<evidence type="ECO:0000313" key="3">
    <source>
        <dbReference type="Proteomes" id="UP000316621"/>
    </source>
</evidence>
<dbReference type="Proteomes" id="UP000316621">
    <property type="component" value="Chromosome 6"/>
</dbReference>
<evidence type="ECO:0000256" key="1">
    <source>
        <dbReference type="ARBA" id="ARBA00006974"/>
    </source>
</evidence>
<proteinExistence type="inferred from homology"/>
<dbReference type="OMA" id="SEQAFTH"/>